<dbReference type="SUPFAM" id="SSF51445">
    <property type="entry name" value="(Trans)glycosidases"/>
    <property type="match status" value="1"/>
</dbReference>
<feature type="chain" id="PRO_5040906171" description="GH18 domain-containing protein" evidence="1">
    <location>
        <begin position="23"/>
        <end position="395"/>
    </location>
</feature>
<dbReference type="GO" id="GO:0005576">
    <property type="term" value="C:extracellular region"/>
    <property type="evidence" value="ECO:0007669"/>
    <property type="project" value="TreeGrafter"/>
</dbReference>
<dbReference type="Proteomes" id="UP001139887">
    <property type="component" value="Unassembled WGS sequence"/>
</dbReference>
<dbReference type="InterPro" id="IPR001223">
    <property type="entry name" value="Glyco_hydro18_cat"/>
</dbReference>
<sequence length="395" mass="44066">MRFWALKITATLVLAALQAVWGSDVIFGYLPTWQLDKTEGIDLAKYTHITIAFAIPDESGQLAMDSRDTVLKEWTEKLSSSQVKVLVSLGGWTGSKHLSPIMKSKQKRAQMISDMVQWMQDFEFDGWDIDFEYPGRQGDTCHPFDAAHDTDNFLAFLQELRATLDTTFGDQQKLITLATRFQPFDGPNGPLSDVSAFADIVDYFNLMLYDFNGVWSETTGPNAPLDFEPQHGLQFSFKSSIQSWIDAGIPASKINPGLPFYGRAVTATDDMSDSMYQPLRKQVPRGDGDDIEEADISCGGPKVFSGVWKYSNLRSEGVLDAVDSASDPWVRRFDNSTYTPWLFNTETRDFISYDDPTSIAAKARHASSSGLAGVMVWPITNDYENELLNAISSSL</sequence>
<dbReference type="Gene3D" id="3.10.50.10">
    <property type="match status" value="1"/>
</dbReference>
<dbReference type="InterPro" id="IPR050314">
    <property type="entry name" value="Glycosyl_Hydrlase_18"/>
</dbReference>
<evidence type="ECO:0000313" key="3">
    <source>
        <dbReference type="EMBL" id="KAJ2845537.1"/>
    </source>
</evidence>
<evidence type="ECO:0000256" key="1">
    <source>
        <dbReference type="SAM" id="SignalP"/>
    </source>
</evidence>
<dbReference type="PANTHER" id="PTHR11177">
    <property type="entry name" value="CHITINASE"/>
    <property type="match status" value="1"/>
</dbReference>
<keyword evidence="4" id="KW-1185">Reference proteome</keyword>
<feature type="signal peptide" evidence="1">
    <location>
        <begin position="1"/>
        <end position="22"/>
    </location>
</feature>
<reference evidence="3" key="1">
    <citation type="submission" date="2022-07" db="EMBL/GenBank/DDBJ databases">
        <title>Phylogenomic reconstructions and comparative analyses of Kickxellomycotina fungi.</title>
        <authorList>
            <person name="Reynolds N.K."/>
            <person name="Stajich J.E."/>
            <person name="Barry K."/>
            <person name="Grigoriev I.V."/>
            <person name="Crous P."/>
            <person name="Smith M.E."/>
        </authorList>
    </citation>
    <scope>NUCLEOTIDE SEQUENCE</scope>
    <source>
        <strain evidence="3">NRRL 1566</strain>
    </source>
</reference>
<dbReference type="Pfam" id="PF00704">
    <property type="entry name" value="Glyco_hydro_18"/>
    <property type="match status" value="1"/>
</dbReference>
<evidence type="ECO:0000313" key="4">
    <source>
        <dbReference type="Proteomes" id="UP001139887"/>
    </source>
</evidence>
<proteinExistence type="predicted"/>
<dbReference type="PANTHER" id="PTHR11177:SF392">
    <property type="entry name" value="HAP41P"/>
    <property type="match status" value="1"/>
</dbReference>
<dbReference type="SMART" id="SM00636">
    <property type="entry name" value="Glyco_18"/>
    <property type="match status" value="1"/>
</dbReference>
<evidence type="ECO:0000259" key="2">
    <source>
        <dbReference type="PROSITE" id="PS51910"/>
    </source>
</evidence>
<dbReference type="PROSITE" id="PS51910">
    <property type="entry name" value="GH18_2"/>
    <property type="match status" value="1"/>
</dbReference>
<dbReference type="GO" id="GO:0004568">
    <property type="term" value="F:chitinase activity"/>
    <property type="evidence" value="ECO:0007669"/>
    <property type="project" value="TreeGrafter"/>
</dbReference>
<dbReference type="Gene3D" id="3.20.20.80">
    <property type="entry name" value="Glycosidases"/>
    <property type="match status" value="1"/>
</dbReference>
<gene>
    <name evidence="3" type="ORF">IWW36_004740</name>
</gene>
<dbReference type="GO" id="GO:0005975">
    <property type="term" value="P:carbohydrate metabolic process"/>
    <property type="evidence" value="ECO:0007669"/>
    <property type="project" value="InterPro"/>
</dbReference>
<name>A0A9W8LW00_9FUNG</name>
<comment type="caution">
    <text evidence="3">The sequence shown here is derived from an EMBL/GenBank/DDBJ whole genome shotgun (WGS) entry which is preliminary data.</text>
</comment>
<dbReference type="AlphaFoldDB" id="A0A9W8LW00"/>
<dbReference type="GO" id="GO:0006032">
    <property type="term" value="P:chitin catabolic process"/>
    <property type="evidence" value="ECO:0007669"/>
    <property type="project" value="TreeGrafter"/>
</dbReference>
<dbReference type="EMBL" id="JANBUW010000775">
    <property type="protein sequence ID" value="KAJ2845537.1"/>
    <property type="molecule type" value="Genomic_DNA"/>
</dbReference>
<accession>A0A9W8LW00</accession>
<organism evidence="3 4">
    <name type="scientific">Coemansia brasiliensis</name>
    <dbReference type="NCBI Taxonomy" id="2650707"/>
    <lineage>
        <taxon>Eukaryota</taxon>
        <taxon>Fungi</taxon>
        <taxon>Fungi incertae sedis</taxon>
        <taxon>Zoopagomycota</taxon>
        <taxon>Kickxellomycotina</taxon>
        <taxon>Kickxellomycetes</taxon>
        <taxon>Kickxellales</taxon>
        <taxon>Kickxellaceae</taxon>
        <taxon>Coemansia</taxon>
    </lineage>
</organism>
<dbReference type="InterPro" id="IPR017853">
    <property type="entry name" value="GH"/>
</dbReference>
<dbReference type="InterPro" id="IPR029070">
    <property type="entry name" value="Chitinase_insertion_sf"/>
</dbReference>
<dbReference type="InterPro" id="IPR011583">
    <property type="entry name" value="Chitinase_II/V-like_cat"/>
</dbReference>
<protein>
    <recommendedName>
        <fullName evidence="2">GH18 domain-containing protein</fullName>
    </recommendedName>
</protein>
<feature type="domain" description="GH18" evidence="2">
    <location>
        <begin position="24"/>
        <end position="395"/>
    </location>
</feature>
<dbReference type="OrthoDB" id="76388at2759"/>
<dbReference type="GO" id="GO:0008061">
    <property type="term" value="F:chitin binding"/>
    <property type="evidence" value="ECO:0007669"/>
    <property type="project" value="InterPro"/>
</dbReference>
<dbReference type="SUPFAM" id="SSF54556">
    <property type="entry name" value="Chitinase insertion domain"/>
    <property type="match status" value="1"/>
</dbReference>
<keyword evidence="1" id="KW-0732">Signal</keyword>